<proteinExistence type="predicted"/>
<dbReference type="EMBL" id="JAWPBP010000019">
    <property type="protein sequence ID" value="MDW2718080.1"/>
    <property type="molecule type" value="Genomic_DNA"/>
</dbReference>
<comment type="caution">
    <text evidence="1">The sequence shown here is derived from an EMBL/GenBank/DDBJ whole genome shotgun (WGS) entry which is preliminary data.</text>
</comment>
<gene>
    <name evidence="1" type="ORF">RYZ49_19980</name>
</gene>
<dbReference type="AlphaFoldDB" id="A0ABD5HIG0"/>
<organism evidence="1 2">
    <name type="scientific">Klebsiella pasteurii</name>
    <dbReference type="NCBI Taxonomy" id="2587529"/>
    <lineage>
        <taxon>Bacteria</taxon>
        <taxon>Pseudomonadati</taxon>
        <taxon>Pseudomonadota</taxon>
        <taxon>Gammaproteobacteria</taxon>
        <taxon>Enterobacterales</taxon>
        <taxon>Enterobacteriaceae</taxon>
        <taxon>Klebsiella/Raoultella group</taxon>
        <taxon>Klebsiella</taxon>
    </lineage>
</organism>
<feature type="non-terminal residue" evidence="1">
    <location>
        <position position="1"/>
    </location>
</feature>
<reference evidence="1 2" key="1">
    <citation type="submission" date="2023-10" db="EMBL/GenBank/DDBJ databases">
        <title>Fecal carriage and genetic characteristics of carbapenem-resistant Enterobacterales among healthy adults from four provinces of China.</title>
        <authorList>
            <person name="Li Y."/>
            <person name="Zhang R."/>
        </authorList>
    </citation>
    <scope>NUCLEOTIDE SEQUENCE [LARGE SCALE GENOMIC DNA]</scope>
    <source>
        <strain evidence="1 2">HN-157</strain>
    </source>
</reference>
<accession>A0ABD5HIG0</accession>
<sequence>GPARQARCSTPAALVRVRAPLFKEPSLWLGFCFSTTGLSIELRSIIRRTAAHPFGASATSALFNACGVSPSPGTTI</sequence>
<evidence type="ECO:0000313" key="2">
    <source>
        <dbReference type="Proteomes" id="UP001287436"/>
    </source>
</evidence>
<evidence type="ECO:0000313" key="1">
    <source>
        <dbReference type="EMBL" id="MDW2718080.1"/>
    </source>
</evidence>
<name>A0ABD5HIG0_9ENTR</name>
<dbReference type="RefSeq" id="WP_318088354.1">
    <property type="nucleotide sequence ID" value="NZ_JAWPBP010000019.1"/>
</dbReference>
<dbReference type="Proteomes" id="UP001287436">
    <property type="component" value="Unassembled WGS sequence"/>
</dbReference>
<protein>
    <submittedName>
        <fullName evidence="1">Uncharacterized protein</fullName>
    </submittedName>
</protein>